<evidence type="ECO:0000313" key="1">
    <source>
        <dbReference type="EMBL" id="KAJ3472469.1"/>
    </source>
</evidence>
<proteinExistence type="predicted"/>
<dbReference type="Proteomes" id="UP001148737">
    <property type="component" value="Unassembled WGS sequence"/>
</dbReference>
<dbReference type="EMBL" id="JANAKD010003097">
    <property type="protein sequence ID" value="KAJ3472469.1"/>
    <property type="molecule type" value="Genomic_DNA"/>
</dbReference>
<reference evidence="1" key="1">
    <citation type="submission" date="2022-07" db="EMBL/GenBank/DDBJ databases">
        <title>Genome Sequence of Lecanicillium saksenae.</title>
        <authorList>
            <person name="Buettner E."/>
        </authorList>
    </citation>
    <scope>NUCLEOTIDE SEQUENCE</scope>
    <source>
        <strain evidence="1">VT-O1</strain>
    </source>
</reference>
<accession>A0ACC1QFJ9</accession>
<name>A0ACC1QFJ9_9HYPO</name>
<evidence type="ECO:0000313" key="2">
    <source>
        <dbReference type="Proteomes" id="UP001148737"/>
    </source>
</evidence>
<comment type="caution">
    <text evidence="1">The sequence shown here is derived from an EMBL/GenBank/DDBJ whole genome shotgun (WGS) entry which is preliminary data.</text>
</comment>
<gene>
    <name evidence="1" type="ORF">NLG97_g10962</name>
</gene>
<protein>
    <submittedName>
        <fullName evidence="1">Uncharacterized protein</fullName>
    </submittedName>
</protein>
<keyword evidence="2" id="KW-1185">Reference proteome</keyword>
<organism evidence="1 2">
    <name type="scientific">Lecanicillium saksenae</name>
    <dbReference type="NCBI Taxonomy" id="468837"/>
    <lineage>
        <taxon>Eukaryota</taxon>
        <taxon>Fungi</taxon>
        <taxon>Dikarya</taxon>
        <taxon>Ascomycota</taxon>
        <taxon>Pezizomycotina</taxon>
        <taxon>Sordariomycetes</taxon>
        <taxon>Hypocreomycetidae</taxon>
        <taxon>Hypocreales</taxon>
        <taxon>Cordycipitaceae</taxon>
        <taxon>Lecanicillium</taxon>
    </lineage>
</organism>
<sequence length="252" mass="27881">MVCQPWLVDGQQAQFPGPAMFPPLSVVDEGILQMLCETCEPPRPTARASSLKDLSLRKLIRAAETTPEFEPHVVSRVVRIPTVTADLRRLLPDATTEACWPASMVQLLRAAFRDCRDVRLVGVRGISCGVLTRALLSEELQATRTLSFAADALRNGASISELVRALERLPELTSVYVADVDAQPSEGSRMQTATAQRALMMQAREGEGQLVRKIAVSGYYVSKLMGMPMWELDGGKSFRGGRLPKEWRQRWA</sequence>